<evidence type="ECO:0000256" key="5">
    <source>
        <dbReference type="SAM" id="SignalP"/>
    </source>
</evidence>
<evidence type="ECO:0000256" key="1">
    <source>
        <dbReference type="ARBA" id="ARBA00004196"/>
    </source>
</evidence>
<dbReference type="PANTHER" id="PTHR35936:SF38">
    <property type="entry name" value="GLUTAMINE-BINDING PERIPLASMIC PROTEIN"/>
    <property type="match status" value="1"/>
</dbReference>
<evidence type="ECO:0000256" key="4">
    <source>
        <dbReference type="RuleBase" id="RU003744"/>
    </source>
</evidence>
<evidence type="ECO:0000256" key="2">
    <source>
        <dbReference type="ARBA" id="ARBA00010333"/>
    </source>
</evidence>
<dbReference type="InterPro" id="IPR001638">
    <property type="entry name" value="Solute-binding_3/MltF_N"/>
</dbReference>
<reference evidence="7 8" key="1">
    <citation type="submission" date="2019-01" db="EMBL/GenBank/DDBJ databases">
        <title>Lactibacter flavus gen. nov., sp. nov., a novel bacterium of the family Propionibacteriaceae isolated from raw milk and dairy products.</title>
        <authorList>
            <person name="Huptas C."/>
            <person name="Wenning M."/>
            <person name="Breitenwieser F."/>
            <person name="Doll E."/>
            <person name="Von Neubeck M."/>
            <person name="Busse H.-J."/>
            <person name="Scherer S."/>
        </authorList>
    </citation>
    <scope>NUCLEOTIDE SEQUENCE [LARGE SCALE GENOMIC DNA]</scope>
    <source>
        <strain evidence="7 8">DSM 22130</strain>
    </source>
</reference>
<feature type="signal peptide" evidence="5">
    <location>
        <begin position="1"/>
        <end position="35"/>
    </location>
</feature>
<dbReference type="Pfam" id="PF00497">
    <property type="entry name" value="SBP_bac_3"/>
    <property type="match status" value="1"/>
</dbReference>
<dbReference type="PROSITE" id="PS51257">
    <property type="entry name" value="PROKAR_LIPOPROTEIN"/>
    <property type="match status" value="1"/>
</dbReference>
<organism evidence="7 8">
    <name type="scientific">Propioniciclava tarda</name>
    <dbReference type="NCBI Taxonomy" id="433330"/>
    <lineage>
        <taxon>Bacteria</taxon>
        <taxon>Bacillati</taxon>
        <taxon>Actinomycetota</taxon>
        <taxon>Actinomycetes</taxon>
        <taxon>Propionibacteriales</taxon>
        <taxon>Propionibacteriaceae</taxon>
        <taxon>Propioniciclava</taxon>
    </lineage>
</organism>
<evidence type="ECO:0000259" key="6">
    <source>
        <dbReference type="SMART" id="SM00062"/>
    </source>
</evidence>
<protein>
    <submittedName>
        <fullName evidence="7">Transporter substrate-binding domain-containing protein</fullName>
    </submittedName>
</protein>
<keyword evidence="3 5" id="KW-0732">Signal</keyword>
<proteinExistence type="inferred from homology"/>
<gene>
    <name evidence="7" type="ORF">ET996_06735</name>
</gene>
<sequence length="283" mass="29754">MFASRRSSPVTVRRSTRVALAGAAALSLLSLASCANNSSTATSAPAASGVSLVNPGKLTVCTHLAYKPFQYKDTSGKIVGFDVDLMDVVAKKLNVTQEIVDIEFGQITSGAVFAAKKCDAGAAAITITDKRKESTAFADPYFKSTQALLVKADSGITKMEDLKGKVLAVQTDTTGKDYADKNASAMGYTTKVFDDLPSSANAVLGGTVGGAINDNGVMYDFAKDNPTTKVVQEFQTGEEYGFNLGKDNTALLTAMNDALKAAKADGTYNTIYKKWFGVDAPKS</sequence>
<dbReference type="Proteomes" id="UP000291933">
    <property type="component" value="Unassembled WGS sequence"/>
</dbReference>
<evidence type="ECO:0000256" key="3">
    <source>
        <dbReference type="ARBA" id="ARBA00022729"/>
    </source>
</evidence>
<feature type="chain" id="PRO_5038547082" evidence="5">
    <location>
        <begin position="36"/>
        <end position="283"/>
    </location>
</feature>
<dbReference type="GO" id="GO:0030313">
    <property type="term" value="C:cell envelope"/>
    <property type="evidence" value="ECO:0007669"/>
    <property type="project" value="UniProtKB-SubCell"/>
</dbReference>
<dbReference type="PANTHER" id="PTHR35936">
    <property type="entry name" value="MEMBRANE-BOUND LYTIC MUREIN TRANSGLYCOSYLASE F"/>
    <property type="match status" value="1"/>
</dbReference>
<dbReference type="SMART" id="SM00062">
    <property type="entry name" value="PBPb"/>
    <property type="match status" value="1"/>
</dbReference>
<dbReference type="AlphaFoldDB" id="A0A4Q9KL24"/>
<dbReference type="SUPFAM" id="SSF53850">
    <property type="entry name" value="Periplasmic binding protein-like II"/>
    <property type="match status" value="1"/>
</dbReference>
<accession>A0A4Q9KL24</accession>
<feature type="domain" description="Solute-binding protein family 3/N-terminal" evidence="6">
    <location>
        <begin position="57"/>
        <end position="279"/>
    </location>
</feature>
<keyword evidence="8" id="KW-1185">Reference proteome</keyword>
<evidence type="ECO:0000313" key="8">
    <source>
        <dbReference type="Proteomes" id="UP000291933"/>
    </source>
</evidence>
<dbReference type="EMBL" id="SDMR01000006">
    <property type="protein sequence ID" value="TBT95207.1"/>
    <property type="molecule type" value="Genomic_DNA"/>
</dbReference>
<comment type="subcellular location">
    <subcellularLocation>
        <location evidence="1">Cell envelope</location>
    </subcellularLocation>
</comment>
<evidence type="ECO:0000313" key="7">
    <source>
        <dbReference type="EMBL" id="TBT95207.1"/>
    </source>
</evidence>
<comment type="caution">
    <text evidence="7">The sequence shown here is derived from an EMBL/GenBank/DDBJ whole genome shotgun (WGS) entry which is preliminary data.</text>
</comment>
<name>A0A4Q9KL24_PROTD</name>
<dbReference type="Gene3D" id="3.40.190.10">
    <property type="entry name" value="Periplasmic binding protein-like II"/>
    <property type="match status" value="2"/>
</dbReference>
<comment type="similarity">
    <text evidence="2 4">Belongs to the bacterial solute-binding protein 3 family.</text>
</comment>
<dbReference type="OrthoDB" id="8454826at2"/>
<dbReference type="PROSITE" id="PS01039">
    <property type="entry name" value="SBP_BACTERIAL_3"/>
    <property type="match status" value="1"/>
</dbReference>
<dbReference type="InterPro" id="IPR018313">
    <property type="entry name" value="SBP_3_CS"/>
</dbReference>